<protein>
    <submittedName>
        <fullName evidence="1">Uncharacterized protein</fullName>
    </submittedName>
</protein>
<dbReference type="RefSeq" id="WP_209550856.1">
    <property type="nucleotide sequence ID" value="NZ_QFAY01000004.1"/>
</dbReference>
<accession>A0ABS5AX77</accession>
<dbReference type="Proteomes" id="UP001519349">
    <property type="component" value="Unassembled WGS sequence"/>
</dbReference>
<dbReference type="EMBL" id="QFAY01000004">
    <property type="protein sequence ID" value="MBP2620344.1"/>
    <property type="molecule type" value="Genomic_DNA"/>
</dbReference>
<comment type="caution">
    <text evidence="1">The sequence shown here is derived from an EMBL/GenBank/DDBJ whole genome shotgun (WGS) entry which is preliminary data.</text>
</comment>
<reference evidence="1 2" key="1">
    <citation type="submission" date="2018-05" db="EMBL/GenBank/DDBJ databases">
        <title>Draft genome sequence of Streptococcus panodentis CCUG 70867T.</title>
        <authorList>
            <person name="Salva-Serra F."/>
            <person name="Mendez V."/>
            <person name="Jaen-Luchoro D."/>
            <person name="Gonzales-Siles L."/>
            <person name="Karlsson R."/>
            <person name="Engstrom-Jakobsson H."/>
            <person name="Busquets A."/>
            <person name="Gomila M."/>
            <person name="Pineiro-Iglesias B."/>
            <person name="Bennasar-Figueras A."/>
            <person name="Seeger M."/>
            <person name="Moore E."/>
        </authorList>
    </citation>
    <scope>NUCLEOTIDE SEQUENCE [LARGE SCALE GENOMIC DNA]</scope>
    <source>
        <strain evidence="1 2">CCUG 70867</strain>
    </source>
</reference>
<name>A0ABS5AX77_9STRE</name>
<organism evidence="1 2">
    <name type="scientific">Streptococcus panodentis</name>
    <dbReference type="NCBI Taxonomy" id="1581472"/>
    <lineage>
        <taxon>Bacteria</taxon>
        <taxon>Bacillati</taxon>
        <taxon>Bacillota</taxon>
        <taxon>Bacilli</taxon>
        <taxon>Lactobacillales</taxon>
        <taxon>Streptococcaceae</taxon>
        <taxon>Streptococcus</taxon>
    </lineage>
</organism>
<evidence type="ECO:0000313" key="1">
    <source>
        <dbReference type="EMBL" id="MBP2620344.1"/>
    </source>
</evidence>
<gene>
    <name evidence="1" type="ORF">DHL47_03145</name>
</gene>
<proteinExistence type="predicted"/>
<keyword evidence="2" id="KW-1185">Reference proteome</keyword>
<sequence length="96" mass="11239">MDLFEEILNETFVALVVDGNESRSLKLYDNYASTEFSGSVRKTEAGYVLRIQDPFFGESRILRTDDARKIYDELWQLEESLRKVHAAMSDYRLCFD</sequence>
<evidence type="ECO:0000313" key="2">
    <source>
        <dbReference type="Proteomes" id="UP001519349"/>
    </source>
</evidence>